<dbReference type="GO" id="GO:0003676">
    <property type="term" value="F:nucleic acid binding"/>
    <property type="evidence" value="ECO:0007669"/>
    <property type="project" value="InterPro"/>
</dbReference>
<name>A0A2A2ESN3_9GAMM</name>
<dbReference type="InterPro" id="IPR002052">
    <property type="entry name" value="DNA_methylase_N6_adenine_CS"/>
</dbReference>
<dbReference type="Gene3D" id="3.40.50.150">
    <property type="entry name" value="Vaccinia Virus protein VP39"/>
    <property type="match status" value="1"/>
</dbReference>
<dbReference type="EC" id="2.1.1.298" evidence="4"/>
<dbReference type="InterPro" id="IPR029063">
    <property type="entry name" value="SAM-dependent_MTases_sf"/>
</dbReference>
<gene>
    <name evidence="4" type="primary">prmB</name>
    <name evidence="6" type="ORF">CK498_15650</name>
</gene>
<feature type="domain" description="Methyltransferase small" evidence="5">
    <location>
        <begin position="197"/>
        <end position="279"/>
    </location>
</feature>
<accession>A0A2A2ESN3</accession>
<evidence type="ECO:0000313" key="6">
    <source>
        <dbReference type="EMBL" id="PAU75372.1"/>
    </source>
</evidence>
<reference evidence="6 7" key="1">
    <citation type="submission" date="2017-08" db="EMBL/GenBank/DDBJ databases">
        <title>Halomonas alkalisoli sp. nov., isolated from saline alkaline soil.</title>
        <authorList>
            <person name="Wang D."/>
            <person name="Zhang G."/>
        </authorList>
    </citation>
    <scope>NUCLEOTIDE SEQUENCE [LARGE SCALE GENOMIC DNA]</scope>
    <source>
        <strain evidence="6 7">WRN001</strain>
    </source>
</reference>
<dbReference type="GO" id="GO:0005829">
    <property type="term" value="C:cytosol"/>
    <property type="evidence" value="ECO:0007669"/>
    <property type="project" value="TreeGrafter"/>
</dbReference>
<dbReference type="InterPro" id="IPR017127">
    <property type="entry name" value="Ribosome_uL3_MTase"/>
</dbReference>
<dbReference type="HAMAP" id="MF_02125">
    <property type="entry name" value="L3_methyltr_PrmB"/>
    <property type="match status" value="1"/>
</dbReference>
<dbReference type="GO" id="GO:0005840">
    <property type="term" value="C:ribosome"/>
    <property type="evidence" value="ECO:0007669"/>
    <property type="project" value="UniProtKB-KW"/>
</dbReference>
<protein>
    <recommendedName>
        <fullName evidence="4">Ribosomal protein uL3 glutamine methyltransferase</fullName>
        <shortName evidence="4">uL3 MTase</shortName>
        <ecNumber evidence="4">2.1.1.298</ecNumber>
    </recommendedName>
    <alternativeName>
        <fullName evidence="4">N5-glutamine methyltransferase PrmB</fullName>
    </alternativeName>
</protein>
<evidence type="ECO:0000256" key="4">
    <source>
        <dbReference type="HAMAP-Rule" id="MF_02125"/>
    </source>
</evidence>
<dbReference type="CDD" id="cd02440">
    <property type="entry name" value="AdoMet_MTases"/>
    <property type="match status" value="1"/>
</dbReference>
<organism evidence="6 7">
    <name type="scientific">Halomonas salipaludis</name>
    <dbReference type="NCBI Taxonomy" id="2032625"/>
    <lineage>
        <taxon>Bacteria</taxon>
        <taxon>Pseudomonadati</taxon>
        <taxon>Pseudomonadota</taxon>
        <taxon>Gammaproteobacteria</taxon>
        <taxon>Oceanospirillales</taxon>
        <taxon>Halomonadaceae</taxon>
        <taxon>Halomonas</taxon>
    </lineage>
</organism>
<dbReference type="PANTHER" id="PTHR47806">
    <property type="entry name" value="50S RIBOSOMAL PROTEIN L3 GLUTAMINE METHYLTRANSFERASE"/>
    <property type="match status" value="1"/>
</dbReference>
<comment type="similarity">
    <text evidence="4">Belongs to the protein N5-glutamine methyltransferase family. PrmB subfamily.</text>
</comment>
<dbReference type="PROSITE" id="PS00092">
    <property type="entry name" value="N6_MTASE"/>
    <property type="match status" value="1"/>
</dbReference>
<dbReference type="Pfam" id="PF05175">
    <property type="entry name" value="MTS"/>
    <property type="match status" value="1"/>
</dbReference>
<dbReference type="NCBIfam" id="TIGR03533">
    <property type="entry name" value="L3_gln_methyl"/>
    <property type="match status" value="1"/>
</dbReference>
<dbReference type="GO" id="GO:0036009">
    <property type="term" value="F:protein-glutamine N-methyltransferase activity"/>
    <property type="evidence" value="ECO:0007669"/>
    <property type="project" value="UniProtKB-UniRule"/>
</dbReference>
<keyword evidence="1 4" id="KW-0489">Methyltransferase</keyword>
<keyword evidence="6" id="KW-0689">Ribosomal protein</keyword>
<dbReference type="OrthoDB" id="9800643at2"/>
<proteinExistence type="inferred from homology"/>
<keyword evidence="7" id="KW-1185">Reference proteome</keyword>
<evidence type="ECO:0000256" key="1">
    <source>
        <dbReference type="ARBA" id="ARBA00022603"/>
    </source>
</evidence>
<comment type="function">
    <text evidence="4">Methylates ribosomal protein uL3 on a specific glutamine residue.</text>
</comment>
<dbReference type="InterPro" id="IPR004556">
    <property type="entry name" value="HemK-like"/>
</dbReference>
<comment type="catalytic activity">
    <reaction evidence="4">
        <text>L-glutaminyl-[ribosomal protein uL3] + S-adenosyl-L-methionine = N(5)-methyl-L-glutaminyl-[ribosomal protein uL3] + S-adenosyl-L-homocysteine + H(+)</text>
        <dbReference type="Rhea" id="RHEA:45020"/>
        <dbReference type="Rhea" id="RHEA-COMP:11063"/>
        <dbReference type="Rhea" id="RHEA-COMP:11064"/>
        <dbReference type="ChEBI" id="CHEBI:15378"/>
        <dbReference type="ChEBI" id="CHEBI:30011"/>
        <dbReference type="ChEBI" id="CHEBI:57856"/>
        <dbReference type="ChEBI" id="CHEBI:59789"/>
        <dbReference type="ChEBI" id="CHEBI:61891"/>
        <dbReference type="EC" id="2.1.1.298"/>
    </reaction>
</comment>
<dbReference type="SUPFAM" id="SSF53335">
    <property type="entry name" value="S-adenosyl-L-methionine-dependent methyltransferases"/>
    <property type="match status" value="1"/>
</dbReference>
<sequence length="369" mass="39877">MQSLSWRAASRTGAGRGTIQRQYTGWRVTVNRGALRVQSCTLTCTSQLTGCRVADSSPAAVSTLTLADAELAEGLITLRDCLRWATSEFHAHGLFYGHGTASPWDEAVALTLGALHLPWDVDPAVLEARLLPMERARIVALTRGRIETRRPLPYLLGECFYAGYPFHVDERVLIPRSPIAELIEDGFAAWFPGQPPARVLDLCSGSGCIGIATALTLPTCEVDLAEISVAALEVAKANISRHDVGARVRAVHSDVFAGVAGQRYDLIVANPPYVDARDLATMPAEFQHEPALALGAGDDGLDIVRRILRDARAHLSDDGVLIVEVGNSDRHLEAAFPKVPFLWLEFERGGQGVFVLTADELDAYASAFA</sequence>
<evidence type="ECO:0000256" key="3">
    <source>
        <dbReference type="ARBA" id="ARBA00022691"/>
    </source>
</evidence>
<dbReference type="GO" id="GO:0032259">
    <property type="term" value="P:methylation"/>
    <property type="evidence" value="ECO:0007669"/>
    <property type="project" value="UniProtKB-KW"/>
</dbReference>
<dbReference type="NCBIfam" id="TIGR00536">
    <property type="entry name" value="hemK_fam"/>
    <property type="match status" value="1"/>
</dbReference>
<keyword evidence="6" id="KW-0687">Ribonucleoprotein</keyword>
<comment type="caution">
    <text evidence="6">The sequence shown here is derived from an EMBL/GenBank/DDBJ whole genome shotgun (WGS) entry which is preliminary data.</text>
</comment>
<dbReference type="InterPro" id="IPR007848">
    <property type="entry name" value="Small_mtfrase_dom"/>
</dbReference>
<evidence type="ECO:0000259" key="5">
    <source>
        <dbReference type="Pfam" id="PF05175"/>
    </source>
</evidence>
<dbReference type="PIRSF" id="PIRSF037167">
    <property type="entry name" value="Mtase_YfcB_prd"/>
    <property type="match status" value="1"/>
</dbReference>
<dbReference type="PANTHER" id="PTHR47806:SF1">
    <property type="entry name" value="RIBOSOMAL PROTEIN UL3 GLUTAMINE METHYLTRANSFERASE"/>
    <property type="match status" value="1"/>
</dbReference>
<dbReference type="Proteomes" id="UP000217771">
    <property type="component" value="Unassembled WGS sequence"/>
</dbReference>
<dbReference type="EMBL" id="NSKB01000006">
    <property type="protein sequence ID" value="PAU75372.1"/>
    <property type="molecule type" value="Genomic_DNA"/>
</dbReference>
<keyword evidence="3 4" id="KW-0949">S-adenosyl-L-methionine</keyword>
<dbReference type="AlphaFoldDB" id="A0A2A2ESN3"/>
<keyword evidence="2 4" id="KW-0808">Transferase</keyword>
<evidence type="ECO:0000313" key="7">
    <source>
        <dbReference type="Proteomes" id="UP000217771"/>
    </source>
</evidence>
<evidence type="ECO:0000256" key="2">
    <source>
        <dbReference type="ARBA" id="ARBA00022679"/>
    </source>
</evidence>